<evidence type="ECO:0000256" key="5">
    <source>
        <dbReference type="ARBA" id="ARBA00023242"/>
    </source>
</evidence>
<feature type="non-terminal residue" evidence="7">
    <location>
        <position position="309"/>
    </location>
</feature>
<evidence type="ECO:0000256" key="3">
    <source>
        <dbReference type="ARBA" id="ARBA00023125"/>
    </source>
</evidence>
<sequence length="309" mass="33916">MSTATLVLIQKKLSSPSLDIYGDLSNHPRFHCRMTQEGKNQIENNICCHWWGSSHFYSTSSNYVQKITQGLLVAIEVLAILLGGWSGFEGNGDWTIVPASVPVMIFSLVYHDLAPVMSTLQAVAKLDPMGCPVRKQVQRLADDQTILVTTYEGTHSHPLPPAAVAMASTTSAAATMLLSGSMSSAGDHGFMNTSVLAQAIRPSSHSHDEDDDGFKVNNGVLKEVDLGGLEEEDEGDDLPMAKLGDDEYLCLFRESHRRKKKTKEILSKQAVKIAKQVEEHERKGIGSDPLQRGFVLRLNELAMITIPDR</sequence>
<dbReference type="GO" id="GO:0005634">
    <property type="term" value="C:nucleus"/>
    <property type="evidence" value="ECO:0007669"/>
    <property type="project" value="UniProtKB-SubCell"/>
</dbReference>
<dbReference type="InterPro" id="IPR003657">
    <property type="entry name" value="WRKY_dom"/>
</dbReference>
<protein>
    <recommendedName>
        <fullName evidence="6">WRKY domain-containing protein</fullName>
    </recommendedName>
</protein>
<evidence type="ECO:0000313" key="8">
    <source>
        <dbReference type="Proteomes" id="UP001206925"/>
    </source>
</evidence>
<dbReference type="InterPro" id="IPR044810">
    <property type="entry name" value="WRKY_plant"/>
</dbReference>
<dbReference type="Gene3D" id="2.20.25.80">
    <property type="entry name" value="WRKY domain"/>
    <property type="match status" value="1"/>
</dbReference>
<dbReference type="GO" id="GO:0043565">
    <property type="term" value="F:sequence-specific DNA binding"/>
    <property type="evidence" value="ECO:0007669"/>
    <property type="project" value="InterPro"/>
</dbReference>
<name>A0AAD5C0Z1_AMBAR</name>
<accession>A0AAD5C0Z1</accession>
<organism evidence="7 8">
    <name type="scientific">Ambrosia artemisiifolia</name>
    <name type="common">Common ragweed</name>
    <dbReference type="NCBI Taxonomy" id="4212"/>
    <lineage>
        <taxon>Eukaryota</taxon>
        <taxon>Viridiplantae</taxon>
        <taxon>Streptophyta</taxon>
        <taxon>Embryophyta</taxon>
        <taxon>Tracheophyta</taxon>
        <taxon>Spermatophyta</taxon>
        <taxon>Magnoliopsida</taxon>
        <taxon>eudicotyledons</taxon>
        <taxon>Gunneridae</taxon>
        <taxon>Pentapetalae</taxon>
        <taxon>asterids</taxon>
        <taxon>campanulids</taxon>
        <taxon>Asterales</taxon>
        <taxon>Asteraceae</taxon>
        <taxon>Asteroideae</taxon>
        <taxon>Heliantheae alliance</taxon>
        <taxon>Heliantheae</taxon>
        <taxon>Ambrosia</taxon>
    </lineage>
</organism>
<reference evidence="7" key="1">
    <citation type="submission" date="2022-06" db="EMBL/GenBank/DDBJ databases">
        <title>Uncovering the hologenomic basis of an extraordinary plant invasion.</title>
        <authorList>
            <person name="Bieker V.C."/>
            <person name="Martin M.D."/>
            <person name="Gilbert T."/>
            <person name="Hodgins K."/>
            <person name="Battlay P."/>
            <person name="Petersen B."/>
            <person name="Wilson J."/>
        </authorList>
    </citation>
    <scope>NUCLEOTIDE SEQUENCE</scope>
    <source>
        <strain evidence="7">AA19_3_7</strain>
        <tissue evidence="7">Leaf</tissue>
    </source>
</reference>
<evidence type="ECO:0000256" key="2">
    <source>
        <dbReference type="ARBA" id="ARBA00023015"/>
    </source>
</evidence>
<keyword evidence="5" id="KW-0539">Nucleus</keyword>
<dbReference type="SMART" id="SM00774">
    <property type="entry name" value="WRKY"/>
    <property type="match status" value="1"/>
</dbReference>
<dbReference type="Proteomes" id="UP001206925">
    <property type="component" value="Unassembled WGS sequence"/>
</dbReference>
<evidence type="ECO:0000256" key="1">
    <source>
        <dbReference type="ARBA" id="ARBA00004123"/>
    </source>
</evidence>
<feature type="domain" description="WRKY" evidence="6">
    <location>
        <begin position="130"/>
        <end position="160"/>
    </location>
</feature>
<gene>
    <name evidence="7" type="ORF">M8C21_028006</name>
</gene>
<dbReference type="PANTHER" id="PTHR31429">
    <property type="entry name" value="WRKY TRANSCRIPTION FACTOR 36-RELATED"/>
    <property type="match status" value="1"/>
</dbReference>
<dbReference type="Pfam" id="PF03106">
    <property type="entry name" value="WRKY"/>
    <property type="match status" value="1"/>
</dbReference>
<dbReference type="AlphaFoldDB" id="A0AAD5C0Z1"/>
<keyword evidence="4" id="KW-0804">Transcription</keyword>
<evidence type="ECO:0000256" key="4">
    <source>
        <dbReference type="ARBA" id="ARBA00023163"/>
    </source>
</evidence>
<dbReference type="PROSITE" id="PS50811">
    <property type="entry name" value="WRKY"/>
    <property type="match status" value="1"/>
</dbReference>
<dbReference type="GO" id="GO:0003700">
    <property type="term" value="F:DNA-binding transcription factor activity"/>
    <property type="evidence" value="ECO:0007669"/>
    <property type="project" value="InterPro"/>
</dbReference>
<proteinExistence type="predicted"/>
<keyword evidence="8" id="KW-1185">Reference proteome</keyword>
<dbReference type="EMBL" id="JAMZMK010010262">
    <property type="protein sequence ID" value="KAI7732293.1"/>
    <property type="molecule type" value="Genomic_DNA"/>
</dbReference>
<comment type="subcellular location">
    <subcellularLocation>
        <location evidence="1">Nucleus</location>
    </subcellularLocation>
</comment>
<dbReference type="InterPro" id="IPR036576">
    <property type="entry name" value="WRKY_dom_sf"/>
</dbReference>
<comment type="caution">
    <text evidence="7">The sequence shown here is derived from an EMBL/GenBank/DDBJ whole genome shotgun (WGS) entry which is preliminary data.</text>
</comment>
<dbReference type="PANTHER" id="PTHR31429:SF87">
    <property type="entry name" value="WRKY DOMAIN-CONTAINING PROTEIN-RELATED"/>
    <property type="match status" value="1"/>
</dbReference>
<evidence type="ECO:0000259" key="6">
    <source>
        <dbReference type="PROSITE" id="PS50811"/>
    </source>
</evidence>
<dbReference type="SUPFAM" id="SSF118290">
    <property type="entry name" value="WRKY DNA-binding domain"/>
    <property type="match status" value="1"/>
</dbReference>
<evidence type="ECO:0000313" key="7">
    <source>
        <dbReference type="EMBL" id="KAI7732293.1"/>
    </source>
</evidence>
<keyword evidence="3" id="KW-0238">DNA-binding</keyword>
<keyword evidence="2" id="KW-0805">Transcription regulation</keyword>